<feature type="region of interest" description="Disordered" evidence="1">
    <location>
        <begin position="50"/>
        <end position="70"/>
    </location>
</feature>
<evidence type="ECO:0000313" key="3">
    <source>
        <dbReference type="Proteomes" id="UP000606974"/>
    </source>
</evidence>
<dbReference type="AlphaFoldDB" id="A0A8H7E0J5"/>
<dbReference type="Proteomes" id="UP000606974">
    <property type="component" value="Unassembled WGS sequence"/>
</dbReference>
<name>A0A8H7E0J5_9EURO</name>
<gene>
    <name evidence="2" type="ORF">GJ744_012203</name>
</gene>
<accession>A0A8H7E0J5</accession>
<comment type="caution">
    <text evidence="2">The sequence shown here is derived from an EMBL/GenBank/DDBJ whole genome shotgun (WGS) entry which is preliminary data.</text>
</comment>
<evidence type="ECO:0000313" key="2">
    <source>
        <dbReference type="EMBL" id="KAF7506139.1"/>
    </source>
</evidence>
<reference evidence="2" key="1">
    <citation type="submission" date="2020-02" db="EMBL/GenBank/DDBJ databases">
        <authorList>
            <person name="Palmer J.M."/>
        </authorList>
    </citation>
    <scope>NUCLEOTIDE SEQUENCE</scope>
    <source>
        <strain evidence="2">EPUS1.4</strain>
        <tissue evidence="2">Thallus</tissue>
    </source>
</reference>
<keyword evidence="3" id="KW-1185">Reference proteome</keyword>
<evidence type="ECO:0000256" key="1">
    <source>
        <dbReference type="SAM" id="MobiDB-lite"/>
    </source>
</evidence>
<sequence length="84" mass="9494">MIARKLAPDTLHLHLQYFPHSHYPTSKGLFYNWLTHTPFLTHNTQQTGNIGYPSRPGGEPSQTPGFPPLEISAVHRAPEVPYTM</sequence>
<dbReference type="EMBL" id="JAACFV010000093">
    <property type="protein sequence ID" value="KAF7506139.1"/>
    <property type="molecule type" value="Genomic_DNA"/>
</dbReference>
<protein>
    <submittedName>
        <fullName evidence="2">Uncharacterized protein</fullName>
    </submittedName>
</protein>
<proteinExistence type="predicted"/>
<organism evidence="2 3">
    <name type="scientific">Endocarpon pusillum</name>
    <dbReference type="NCBI Taxonomy" id="364733"/>
    <lineage>
        <taxon>Eukaryota</taxon>
        <taxon>Fungi</taxon>
        <taxon>Dikarya</taxon>
        <taxon>Ascomycota</taxon>
        <taxon>Pezizomycotina</taxon>
        <taxon>Eurotiomycetes</taxon>
        <taxon>Chaetothyriomycetidae</taxon>
        <taxon>Verrucariales</taxon>
        <taxon>Verrucariaceae</taxon>
        <taxon>Endocarpon</taxon>
    </lineage>
</organism>